<keyword evidence="1" id="KW-1133">Transmembrane helix</keyword>
<dbReference type="EMBL" id="RWGY01000031">
    <property type="protein sequence ID" value="TVU16393.1"/>
    <property type="molecule type" value="Genomic_DNA"/>
</dbReference>
<evidence type="ECO:0000313" key="2">
    <source>
        <dbReference type="EMBL" id="TVU16393.1"/>
    </source>
</evidence>
<dbReference type="Proteomes" id="UP000324897">
    <property type="component" value="Unassembled WGS sequence"/>
</dbReference>
<evidence type="ECO:0008006" key="4">
    <source>
        <dbReference type="Google" id="ProtNLM"/>
    </source>
</evidence>
<dbReference type="AlphaFoldDB" id="A0A5J9TYA1"/>
<evidence type="ECO:0000313" key="3">
    <source>
        <dbReference type="Proteomes" id="UP000324897"/>
    </source>
</evidence>
<name>A0A5J9TYA1_9POAL</name>
<keyword evidence="1" id="KW-0812">Transmembrane</keyword>
<keyword evidence="3" id="KW-1185">Reference proteome</keyword>
<feature type="non-terminal residue" evidence="2">
    <location>
        <position position="1"/>
    </location>
</feature>
<evidence type="ECO:0000256" key="1">
    <source>
        <dbReference type="SAM" id="Phobius"/>
    </source>
</evidence>
<comment type="caution">
    <text evidence="2">The sequence shown here is derived from an EMBL/GenBank/DDBJ whole genome shotgun (WGS) entry which is preliminary data.</text>
</comment>
<sequence length="194" mass="22066">MAKSMRLAEAAGGCVVWLADEDGDRFLRQELVAHEREETGSPGTQKFRKPNFFVNQRVPTVLEWTESLDLIGDEDMFIRSPIGPKSSDFRCLSLNSFSFTLDGNYDRRRCNCSQGYEGNPYVNDGCQGIITIIAISAGFGLLFSLLGVAKITKKLKQRRAKKQRQKFFKRNHGLLLQHRKDEDFQLRRTGASNQ</sequence>
<proteinExistence type="predicted"/>
<reference evidence="2 3" key="1">
    <citation type="journal article" date="2019" name="Sci. Rep.">
        <title>A high-quality genome of Eragrostis curvula grass provides insights into Poaceae evolution and supports new strategies to enhance forage quality.</title>
        <authorList>
            <person name="Carballo J."/>
            <person name="Santos B.A.C.M."/>
            <person name="Zappacosta D."/>
            <person name="Garbus I."/>
            <person name="Selva J.P."/>
            <person name="Gallo C.A."/>
            <person name="Diaz A."/>
            <person name="Albertini E."/>
            <person name="Caccamo M."/>
            <person name="Echenique V."/>
        </authorList>
    </citation>
    <scope>NUCLEOTIDE SEQUENCE [LARGE SCALE GENOMIC DNA]</scope>
    <source>
        <strain evidence="3">cv. Victoria</strain>
        <tissue evidence="2">Leaf</tissue>
    </source>
</reference>
<organism evidence="2 3">
    <name type="scientific">Eragrostis curvula</name>
    <name type="common">weeping love grass</name>
    <dbReference type="NCBI Taxonomy" id="38414"/>
    <lineage>
        <taxon>Eukaryota</taxon>
        <taxon>Viridiplantae</taxon>
        <taxon>Streptophyta</taxon>
        <taxon>Embryophyta</taxon>
        <taxon>Tracheophyta</taxon>
        <taxon>Spermatophyta</taxon>
        <taxon>Magnoliopsida</taxon>
        <taxon>Liliopsida</taxon>
        <taxon>Poales</taxon>
        <taxon>Poaceae</taxon>
        <taxon>PACMAD clade</taxon>
        <taxon>Chloridoideae</taxon>
        <taxon>Eragrostideae</taxon>
        <taxon>Eragrostidinae</taxon>
        <taxon>Eragrostis</taxon>
    </lineage>
</organism>
<accession>A0A5J9TYA1</accession>
<feature type="transmembrane region" description="Helical" evidence="1">
    <location>
        <begin position="129"/>
        <end position="149"/>
    </location>
</feature>
<keyword evidence="1" id="KW-0472">Membrane</keyword>
<dbReference type="PANTHER" id="PTHR33491">
    <property type="entry name" value="OSJNBA0016N04.9 PROTEIN"/>
    <property type="match status" value="1"/>
</dbReference>
<protein>
    <recommendedName>
        <fullName evidence="4">Wall-associated receptor kinase galacturonan-binding domain-containing protein</fullName>
    </recommendedName>
</protein>
<gene>
    <name evidence="2" type="ORF">EJB05_39952</name>
</gene>
<dbReference type="Gramene" id="TVU16393">
    <property type="protein sequence ID" value="TVU16393"/>
    <property type="gene ID" value="EJB05_39952"/>
</dbReference>